<sequence length="99" mass="11260">MIIRPISKDAARRVRSTIITVKSTALKSGHRLVSEEPEGPRRRGLIVSSLGEDRDLPLVSWIFLILQPQHNLTRVIKTFVLASIILRIGISNIYHRHQC</sequence>
<dbReference type="GeneID" id="89988065"/>
<proteinExistence type="predicted"/>
<evidence type="ECO:0000313" key="1">
    <source>
        <dbReference type="EMBL" id="WVO20000.1"/>
    </source>
</evidence>
<accession>A0ABZ2AN84</accession>
<organism evidence="1 2">
    <name type="scientific">Cryptococcus decagattii</name>
    <dbReference type="NCBI Taxonomy" id="1859122"/>
    <lineage>
        <taxon>Eukaryota</taxon>
        <taxon>Fungi</taxon>
        <taxon>Dikarya</taxon>
        <taxon>Basidiomycota</taxon>
        <taxon>Agaricomycotina</taxon>
        <taxon>Tremellomycetes</taxon>
        <taxon>Tremellales</taxon>
        <taxon>Cryptococcaceae</taxon>
        <taxon>Cryptococcus</taxon>
        <taxon>Cryptococcus gattii species complex</taxon>
    </lineage>
</organism>
<dbReference type="RefSeq" id="XP_064719240.1">
    <property type="nucleotide sequence ID" value="XM_064863168.1"/>
</dbReference>
<keyword evidence="2" id="KW-1185">Reference proteome</keyword>
<evidence type="ECO:0000313" key="2">
    <source>
        <dbReference type="Proteomes" id="UP001432216"/>
    </source>
</evidence>
<reference evidence="1 2" key="1">
    <citation type="submission" date="2024-01" db="EMBL/GenBank/DDBJ databases">
        <title>Comparative genomics of Cryptococcus and Kwoniella reveals pathogenesis evolution and contrasting modes of karyotype evolution via chromosome fusion or intercentromeric recombination.</title>
        <authorList>
            <person name="Coelho M.A."/>
            <person name="David-Palma M."/>
            <person name="Shea T."/>
            <person name="Bowers K."/>
            <person name="McGinley-Smith S."/>
            <person name="Mohammad A.W."/>
            <person name="Gnirke A."/>
            <person name="Yurkov A.M."/>
            <person name="Nowrousian M."/>
            <person name="Sun S."/>
            <person name="Cuomo C.A."/>
            <person name="Heitman J."/>
        </authorList>
    </citation>
    <scope>NUCLEOTIDE SEQUENCE [LARGE SCALE GENOMIC DNA]</scope>
    <source>
        <strain evidence="1 2">7685027</strain>
    </source>
</reference>
<name>A0ABZ2AN84_9TREE</name>
<dbReference type="Proteomes" id="UP001432216">
    <property type="component" value="Chromosome 2"/>
</dbReference>
<protein>
    <submittedName>
        <fullName evidence="1">Uncharacterized protein</fullName>
    </submittedName>
</protein>
<dbReference type="EMBL" id="CP143807">
    <property type="protein sequence ID" value="WVO20000.1"/>
    <property type="molecule type" value="Genomic_DNA"/>
</dbReference>
<gene>
    <name evidence="1" type="ORF">IAS62_001290</name>
</gene>